<feature type="transmembrane region" description="Helical" evidence="5">
    <location>
        <begin position="82"/>
        <end position="108"/>
    </location>
</feature>
<dbReference type="InterPro" id="IPR036259">
    <property type="entry name" value="MFS_trans_sf"/>
</dbReference>
<dbReference type="EMBL" id="RCNR01000007">
    <property type="protein sequence ID" value="MUH35180.1"/>
    <property type="molecule type" value="Genomic_DNA"/>
</dbReference>
<dbReference type="RefSeq" id="WP_155599074.1">
    <property type="nucleotide sequence ID" value="NZ_RCNR01000007.1"/>
</dbReference>
<feature type="transmembrane region" description="Helical" evidence="5">
    <location>
        <begin position="51"/>
        <end position="70"/>
    </location>
</feature>
<keyword evidence="2 5" id="KW-0812">Transmembrane</keyword>
<keyword evidence="8" id="KW-1185">Reference proteome</keyword>
<dbReference type="PROSITE" id="PS50850">
    <property type="entry name" value="MFS"/>
    <property type="match status" value="1"/>
</dbReference>
<evidence type="ECO:0000256" key="4">
    <source>
        <dbReference type="ARBA" id="ARBA00023136"/>
    </source>
</evidence>
<dbReference type="PANTHER" id="PTHR11662">
    <property type="entry name" value="SOLUTE CARRIER FAMILY 17"/>
    <property type="match status" value="1"/>
</dbReference>
<comment type="caution">
    <text evidence="7">The sequence shown here is derived from an EMBL/GenBank/DDBJ whole genome shotgun (WGS) entry which is preliminary data.</text>
</comment>
<dbReference type="InterPro" id="IPR020846">
    <property type="entry name" value="MFS_dom"/>
</dbReference>
<dbReference type="Pfam" id="PF07690">
    <property type="entry name" value="MFS_1"/>
    <property type="match status" value="1"/>
</dbReference>
<sequence length="434" mass="47960">MTNLNQAANSTRKRYNILAMVFITVVINYLDRSNISVAAFAMKEDLGLSNVQMGYVFSAFAWTYACLQIPGGIVADKLPTRVLYSIMMALWSVATLIQGMVSSFGALLGLRASIGIFEAPSYPINNLVVTKWFPEDERASAIAIYTSGQFLGLAFLTPVLVAIQSYFGWRGLFIISGIIGLVWAAIWYFFYRNPQEHKSINKAELDHIEKGGGLIGKNDVKKEEKKKFDWNDFKQAFIYRKLWGLYIGQFCLGATTIFFLTWFPTYLVEFRGLDFLKSGFLASIPFLAAFFGVLLSGFSSDYLIKKGYSVEIARKTPIIIGMLLSTCIIGANYTDSTFFVILFLALAFFGNGLASIAWIFISLMAPKKLIGLTGGAFNFIGGLAGVVVPIVIGYLVEDGDFSPALFFIGGIALLGFISYTFIVGKVERIVPKSK</sequence>
<feature type="transmembrane region" description="Helical" evidence="5">
    <location>
        <begin position="169"/>
        <end position="190"/>
    </location>
</feature>
<dbReference type="InterPro" id="IPR050382">
    <property type="entry name" value="MFS_Na/Anion_cotransporter"/>
</dbReference>
<dbReference type="PIRSF" id="PIRSF002808">
    <property type="entry name" value="Hexose_phosphate_transp"/>
    <property type="match status" value="1"/>
</dbReference>
<dbReference type="GO" id="GO:0016020">
    <property type="term" value="C:membrane"/>
    <property type="evidence" value="ECO:0007669"/>
    <property type="project" value="UniProtKB-SubCell"/>
</dbReference>
<feature type="domain" description="Major facilitator superfamily (MFS) profile" evidence="6">
    <location>
        <begin position="17"/>
        <end position="427"/>
    </location>
</feature>
<dbReference type="NCBIfam" id="TIGR00893">
    <property type="entry name" value="2A0114"/>
    <property type="match status" value="1"/>
</dbReference>
<evidence type="ECO:0000259" key="6">
    <source>
        <dbReference type="PROSITE" id="PS50850"/>
    </source>
</evidence>
<dbReference type="SUPFAM" id="SSF103473">
    <property type="entry name" value="MFS general substrate transporter"/>
    <property type="match status" value="1"/>
</dbReference>
<dbReference type="OrthoDB" id="9788453at2"/>
<dbReference type="InterPro" id="IPR011701">
    <property type="entry name" value="MFS"/>
</dbReference>
<dbReference type="PANTHER" id="PTHR11662:SF333">
    <property type="entry name" value="D-GALACTONATE TRANSPORTER"/>
    <property type="match status" value="1"/>
</dbReference>
<proteinExistence type="predicted"/>
<feature type="transmembrane region" description="Helical" evidence="5">
    <location>
        <begin position="14"/>
        <end position="30"/>
    </location>
</feature>
<dbReference type="Proteomes" id="UP000540519">
    <property type="component" value="Unassembled WGS sequence"/>
</dbReference>
<dbReference type="Gene3D" id="1.20.1250.20">
    <property type="entry name" value="MFS general substrate transporter like domains"/>
    <property type="match status" value="2"/>
</dbReference>
<dbReference type="InterPro" id="IPR000849">
    <property type="entry name" value="Sugar_P_transporter"/>
</dbReference>
<evidence type="ECO:0000256" key="3">
    <source>
        <dbReference type="ARBA" id="ARBA00022989"/>
    </source>
</evidence>
<feature type="transmembrane region" description="Helical" evidence="5">
    <location>
        <begin position="283"/>
        <end position="304"/>
    </location>
</feature>
<feature type="transmembrane region" description="Helical" evidence="5">
    <location>
        <begin position="142"/>
        <end position="163"/>
    </location>
</feature>
<keyword evidence="4 5" id="KW-0472">Membrane</keyword>
<feature type="transmembrane region" description="Helical" evidence="5">
    <location>
        <begin position="316"/>
        <end position="333"/>
    </location>
</feature>
<feature type="transmembrane region" description="Helical" evidence="5">
    <location>
        <begin position="402"/>
        <end position="424"/>
    </location>
</feature>
<feature type="transmembrane region" description="Helical" evidence="5">
    <location>
        <begin position="243"/>
        <end position="263"/>
    </location>
</feature>
<feature type="transmembrane region" description="Helical" evidence="5">
    <location>
        <begin position="339"/>
        <end position="364"/>
    </location>
</feature>
<accession>A0A7X3D113</accession>
<organism evidence="7 8">
    <name type="scientific">Zobellia amurskyensis</name>
    <dbReference type="NCBI Taxonomy" id="248905"/>
    <lineage>
        <taxon>Bacteria</taxon>
        <taxon>Pseudomonadati</taxon>
        <taxon>Bacteroidota</taxon>
        <taxon>Flavobacteriia</taxon>
        <taxon>Flavobacteriales</taxon>
        <taxon>Flavobacteriaceae</taxon>
        <taxon>Zobellia</taxon>
    </lineage>
</organism>
<feature type="transmembrane region" description="Helical" evidence="5">
    <location>
        <begin position="376"/>
        <end position="396"/>
    </location>
</feature>
<name>A0A7X3D113_9FLAO</name>
<evidence type="ECO:0000256" key="5">
    <source>
        <dbReference type="SAM" id="Phobius"/>
    </source>
</evidence>
<comment type="subcellular location">
    <subcellularLocation>
        <location evidence="1">Membrane</location>
        <topology evidence="1">Multi-pass membrane protein</topology>
    </subcellularLocation>
</comment>
<keyword evidence="3 5" id="KW-1133">Transmembrane helix</keyword>
<protein>
    <submittedName>
        <fullName evidence="7">MFS transporter</fullName>
    </submittedName>
</protein>
<gene>
    <name evidence="7" type="ORF">D9O36_04950</name>
</gene>
<dbReference type="AlphaFoldDB" id="A0A7X3D113"/>
<reference evidence="7 8" key="1">
    <citation type="journal article" date="2019" name="Mar. Drugs">
        <title>Comparative Genomics and CAZyme Genome Repertoires of Marine Zobellia amurskyensis KMM 3526(T) and Zobellia laminariae KMM 3676(T).</title>
        <authorList>
            <person name="Chernysheva N."/>
            <person name="Bystritskaya E."/>
            <person name="Stenkova A."/>
            <person name="Golovkin I."/>
            <person name="Nedashkovskaya O."/>
            <person name="Isaeva M."/>
        </authorList>
    </citation>
    <scope>NUCLEOTIDE SEQUENCE [LARGE SCALE GENOMIC DNA]</scope>
    <source>
        <strain evidence="7 8">KMM 3526</strain>
    </source>
</reference>
<evidence type="ECO:0000313" key="8">
    <source>
        <dbReference type="Proteomes" id="UP000540519"/>
    </source>
</evidence>
<dbReference type="CDD" id="cd17319">
    <property type="entry name" value="MFS_ExuT_GudP_like"/>
    <property type="match status" value="1"/>
</dbReference>
<evidence type="ECO:0000313" key="7">
    <source>
        <dbReference type="EMBL" id="MUH35180.1"/>
    </source>
</evidence>
<dbReference type="GO" id="GO:0022857">
    <property type="term" value="F:transmembrane transporter activity"/>
    <property type="evidence" value="ECO:0007669"/>
    <property type="project" value="InterPro"/>
</dbReference>
<evidence type="ECO:0000256" key="2">
    <source>
        <dbReference type="ARBA" id="ARBA00022692"/>
    </source>
</evidence>
<evidence type="ECO:0000256" key="1">
    <source>
        <dbReference type="ARBA" id="ARBA00004141"/>
    </source>
</evidence>